<dbReference type="GO" id="GO:0043190">
    <property type="term" value="C:ATP-binding cassette (ABC) transporter complex"/>
    <property type="evidence" value="ECO:0007669"/>
    <property type="project" value="InterPro"/>
</dbReference>
<dbReference type="InterPro" id="IPR035906">
    <property type="entry name" value="MetI-like_sf"/>
</dbReference>
<dbReference type="PANTHER" id="PTHR30614">
    <property type="entry name" value="MEMBRANE COMPONENT OF AMINO ACID ABC TRANSPORTER"/>
    <property type="match status" value="1"/>
</dbReference>
<accession>L0S777</accession>
<keyword evidence="6 8" id="KW-1133">Transmembrane helix</keyword>
<dbReference type="PROSITE" id="PS50928">
    <property type="entry name" value="ABC_TM1"/>
    <property type="match status" value="1"/>
</dbReference>
<evidence type="ECO:0000256" key="1">
    <source>
        <dbReference type="ARBA" id="ARBA00004651"/>
    </source>
</evidence>
<dbReference type="PANTHER" id="PTHR30614:SF0">
    <property type="entry name" value="L-CYSTINE TRANSPORT SYSTEM PERMEASE PROTEIN TCYL"/>
    <property type="match status" value="1"/>
</dbReference>
<evidence type="ECO:0000256" key="4">
    <source>
        <dbReference type="ARBA" id="ARBA00022692"/>
    </source>
</evidence>
<dbReference type="FunFam" id="1.10.3720.10:FF:000006">
    <property type="entry name" value="Glutamate/aspartate ABC transporter, permease protein GltK"/>
    <property type="match status" value="1"/>
</dbReference>
<feature type="transmembrane region" description="Helical" evidence="8">
    <location>
        <begin position="85"/>
        <end position="104"/>
    </location>
</feature>
<dbReference type="GO" id="GO:0022857">
    <property type="term" value="F:transmembrane transporter activity"/>
    <property type="evidence" value="ECO:0007669"/>
    <property type="project" value="InterPro"/>
</dbReference>
<keyword evidence="5" id="KW-0029">Amino-acid transport</keyword>
<dbReference type="eggNOG" id="COG0765">
    <property type="taxonomic scope" value="Bacteria"/>
</dbReference>
<dbReference type="PATRIC" id="fig|1209989.3.peg.3200"/>
<keyword evidence="7 8" id="KW-0472">Membrane</keyword>
<evidence type="ECO:0000256" key="3">
    <source>
        <dbReference type="ARBA" id="ARBA00022475"/>
    </source>
</evidence>
<dbReference type="InterPro" id="IPR043429">
    <property type="entry name" value="ArtM/GltK/GlnP/TcyL/YhdX-like"/>
</dbReference>
<evidence type="ECO:0000256" key="5">
    <source>
        <dbReference type="ARBA" id="ARBA00022970"/>
    </source>
</evidence>
<evidence type="ECO:0000313" key="10">
    <source>
        <dbReference type="EMBL" id="CCP27672.1"/>
    </source>
</evidence>
<name>L0S777_TEPAE</name>
<keyword evidence="4 8" id="KW-0812">Transmembrane</keyword>
<protein>
    <submittedName>
        <fullName evidence="10">Polar amino acid ABC transporter, inner membrane subunit</fullName>
    </submittedName>
</protein>
<gene>
    <name evidence="10" type="ordered locus">TEPIRE1_2800</name>
</gene>
<keyword evidence="2 8" id="KW-0813">Transport</keyword>
<dbReference type="InterPro" id="IPR010065">
    <property type="entry name" value="AA_ABC_transptr_permease_3TM"/>
</dbReference>
<reference evidence="11" key="1">
    <citation type="journal article" date="2013" name="Genome Announc.">
        <title>First genome sequence of a syntrophic acetate-oxidizing bacterium, Tepidanaerobacter acetatoxydans strain Re1.</title>
        <authorList>
            <person name="Manzoor S."/>
            <person name="Bongcam-Rudloff E."/>
            <person name="Schnurer A."/>
            <person name="Muller B."/>
        </authorList>
    </citation>
    <scope>NUCLEOTIDE SEQUENCE [LARGE SCALE GENOMIC DNA]</scope>
    <source>
        <strain evidence="11">Re1</strain>
    </source>
</reference>
<dbReference type="Pfam" id="PF00528">
    <property type="entry name" value="BPD_transp_1"/>
    <property type="match status" value="1"/>
</dbReference>
<keyword evidence="11" id="KW-1185">Reference proteome</keyword>
<feature type="domain" description="ABC transmembrane type-1" evidence="9">
    <location>
        <begin position="12"/>
        <end position="184"/>
    </location>
</feature>
<dbReference type="Proteomes" id="UP000010802">
    <property type="component" value="Chromosome"/>
</dbReference>
<organism evidence="10 11">
    <name type="scientific">Tepidanaerobacter acetatoxydans (strain DSM 21804 / JCM 16047 / Re1)</name>
    <dbReference type="NCBI Taxonomy" id="1209989"/>
    <lineage>
        <taxon>Bacteria</taxon>
        <taxon>Bacillati</taxon>
        <taxon>Bacillota</taxon>
        <taxon>Clostridia</taxon>
        <taxon>Thermosediminibacterales</taxon>
        <taxon>Tepidanaerobacteraceae</taxon>
        <taxon>Tepidanaerobacter</taxon>
    </lineage>
</organism>
<sequence>MFEYILRLLPALLSGLEVTLKVFFLTLVISIPLGILVALGRLSKIKPLVFLVELYIWVMRGTPLLLQIVVIFFGLPIVGITFDRFPAAILAFVLNYAAYFGEIFRGGIESIDKGQYDAAKVLGFTPVKTFTRIILPQMIKIVLPSVANEVITLVKDTSLVYVVGLGELLRAGKIASNRDAPWCR</sequence>
<dbReference type="CDD" id="cd06261">
    <property type="entry name" value="TM_PBP2"/>
    <property type="match status" value="1"/>
</dbReference>
<dbReference type="GO" id="GO:0006865">
    <property type="term" value="P:amino acid transport"/>
    <property type="evidence" value="ECO:0007669"/>
    <property type="project" value="UniProtKB-KW"/>
</dbReference>
<dbReference type="NCBIfam" id="TIGR01726">
    <property type="entry name" value="HEQRo_perm_3TM"/>
    <property type="match status" value="1"/>
</dbReference>
<proteinExistence type="inferred from homology"/>
<comment type="similarity">
    <text evidence="8">Belongs to the binding-protein-dependent transport system permease family.</text>
</comment>
<evidence type="ECO:0000256" key="7">
    <source>
        <dbReference type="ARBA" id="ARBA00023136"/>
    </source>
</evidence>
<feature type="transmembrane region" description="Helical" evidence="8">
    <location>
        <begin position="20"/>
        <end position="42"/>
    </location>
</feature>
<dbReference type="KEGG" id="tae:TepiRe1_2800"/>
<feature type="transmembrane region" description="Helical" evidence="8">
    <location>
        <begin position="54"/>
        <end position="79"/>
    </location>
</feature>
<evidence type="ECO:0000259" key="9">
    <source>
        <dbReference type="PROSITE" id="PS50928"/>
    </source>
</evidence>
<evidence type="ECO:0000313" key="11">
    <source>
        <dbReference type="Proteomes" id="UP000010802"/>
    </source>
</evidence>
<dbReference type="STRING" id="1209989.TepRe1_2598"/>
<dbReference type="AlphaFoldDB" id="L0S777"/>
<dbReference type="Gene3D" id="1.10.3720.10">
    <property type="entry name" value="MetI-like"/>
    <property type="match status" value="1"/>
</dbReference>
<keyword evidence="3" id="KW-1003">Cell membrane</keyword>
<evidence type="ECO:0000256" key="8">
    <source>
        <dbReference type="RuleBase" id="RU363032"/>
    </source>
</evidence>
<evidence type="ECO:0000256" key="2">
    <source>
        <dbReference type="ARBA" id="ARBA00022448"/>
    </source>
</evidence>
<dbReference type="InterPro" id="IPR000515">
    <property type="entry name" value="MetI-like"/>
</dbReference>
<comment type="subcellular location">
    <subcellularLocation>
        <location evidence="1 8">Cell membrane</location>
        <topology evidence="1 8">Multi-pass membrane protein</topology>
    </subcellularLocation>
</comment>
<dbReference type="HOGENOM" id="CLU_019602_1_1_9"/>
<dbReference type="EMBL" id="HF563609">
    <property type="protein sequence ID" value="CCP27672.1"/>
    <property type="molecule type" value="Genomic_DNA"/>
</dbReference>
<dbReference type="SUPFAM" id="SSF161098">
    <property type="entry name" value="MetI-like"/>
    <property type="match status" value="1"/>
</dbReference>
<evidence type="ECO:0000256" key="6">
    <source>
        <dbReference type="ARBA" id="ARBA00022989"/>
    </source>
</evidence>